<comment type="caution">
    <text evidence="1">The sequence shown here is derived from an EMBL/GenBank/DDBJ whole genome shotgun (WGS) entry which is preliminary data.</text>
</comment>
<dbReference type="Proteomes" id="UP000559010">
    <property type="component" value="Unassembled WGS sequence"/>
</dbReference>
<accession>A0A848J400</accession>
<dbReference type="RefSeq" id="WP_169681657.1">
    <property type="nucleotide sequence ID" value="NZ_JABBNU010000006.1"/>
</dbReference>
<reference evidence="1 2" key="1">
    <citation type="submission" date="2020-04" db="EMBL/GenBank/DDBJ databases">
        <title>Flammeovirgaceae bacterium KN852 isolated from deep sea.</title>
        <authorList>
            <person name="Zhang D.-C."/>
        </authorList>
    </citation>
    <scope>NUCLEOTIDE SEQUENCE [LARGE SCALE GENOMIC DNA]</scope>
    <source>
        <strain evidence="1 2">KN852</strain>
    </source>
</reference>
<protein>
    <submittedName>
        <fullName evidence="1">Uncharacterized protein</fullName>
    </submittedName>
</protein>
<dbReference type="SUPFAM" id="SSF69304">
    <property type="entry name" value="Tricorn protease N-terminal domain"/>
    <property type="match status" value="1"/>
</dbReference>
<organism evidence="1 2">
    <name type="scientific">Marinigracilibium pacificum</name>
    <dbReference type="NCBI Taxonomy" id="2729599"/>
    <lineage>
        <taxon>Bacteria</taxon>
        <taxon>Pseudomonadati</taxon>
        <taxon>Bacteroidota</taxon>
        <taxon>Cytophagia</taxon>
        <taxon>Cytophagales</taxon>
        <taxon>Flammeovirgaceae</taxon>
        <taxon>Marinigracilibium</taxon>
    </lineage>
</organism>
<dbReference type="EMBL" id="JABBNU010000006">
    <property type="protein sequence ID" value="NMM49079.1"/>
    <property type="molecule type" value="Genomic_DNA"/>
</dbReference>
<keyword evidence="2" id="KW-1185">Reference proteome</keyword>
<gene>
    <name evidence="1" type="ORF">HH304_11770</name>
</gene>
<proteinExistence type="predicted"/>
<evidence type="ECO:0000313" key="2">
    <source>
        <dbReference type="Proteomes" id="UP000559010"/>
    </source>
</evidence>
<evidence type="ECO:0000313" key="1">
    <source>
        <dbReference type="EMBL" id="NMM49079.1"/>
    </source>
</evidence>
<dbReference type="AlphaFoldDB" id="A0A848J400"/>
<name>A0A848J400_9BACT</name>
<sequence>MNYIKEILLILLLIGLKSCSNISDSESLFVDKGLNSTSEIHISSDGKLAYFNDSSYLSVYDLKSKTKTLFPEIKSNGDNYCFMNQSISLVDRKTESFVVYDYSGKQLKHQTFGVDSSFKPYWFFLDSNLIINTDSGSFVFNNHHQEKKFYPTSVKGLFQDNKNDYVLSTDSLFVYDKKIKPTLLNSFFVNTGFYRKYEIHKIDNVIIIISEIDSETSRVVSFNIDTQKTSVLGEFNNLNRANRQFINCRIGNRLILGMGNQVIDITDESNLLAEANDPIENIFNHKKDLLIITNNEIFTISPDKSIKSIIKSENDSFTNTVLYNNKLYYPSMGKINVIPL</sequence>